<feature type="non-terminal residue" evidence="9">
    <location>
        <position position="81"/>
    </location>
</feature>
<dbReference type="PROSITE" id="PS50850">
    <property type="entry name" value="MFS"/>
    <property type="match status" value="1"/>
</dbReference>
<evidence type="ECO:0000256" key="1">
    <source>
        <dbReference type="ARBA" id="ARBA00004141"/>
    </source>
</evidence>
<keyword evidence="4 7" id="KW-0812">Transmembrane</keyword>
<dbReference type="PANTHER" id="PTHR23511">
    <property type="entry name" value="SYNAPTIC VESICLE GLYCOPROTEIN 2"/>
    <property type="match status" value="1"/>
</dbReference>
<evidence type="ECO:0000256" key="3">
    <source>
        <dbReference type="ARBA" id="ARBA00022448"/>
    </source>
</evidence>
<comment type="similarity">
    <text evidence="2">Belongs to the major facilitator superfamily. Sugar transporter (TC 2.A.1.1) family.</text>
</comment>
<gene>
    <name evidence="9" type="ORF">GXX24_14385</name>
</gene>
<evidence type="ECO:0000313" key="9">
    <source>
        <dbReference type="EMBL" id="HHW35307.1"/>
    </source>
</evidence>
<feature type="transmembrane region" description="Helical" evidence="7">
    <location>
        <begin position="58"/>
        <end position="79"/>
    </location>
</feature>
<keyword evidence="3" id="KW-0813">Transport</keyword>
<keyword evidence="6 7" id="KW-0472">Membrane</keyword>
<dbReference type="InterPro" id="IPR020846">
    <property type="entry name" value="MFS_dom"/>
</dbReference>
<keyword evidence="5 7" id="KW-1133">Transmembrane helix</keyword>
<proteinExistence type="inferred from homology"/>
<dbReference type="GO" id="GO:0016020">
    <property type="term" value="C:membrane"/>
    <property type="evidence" value="ECO:0007669"/>
    <property type="project" value="UniProtKB-SubCell"/>
</dbReference>
<dbReference type="GO" id="GO:0022857">
    <property type="term" value="F:transmembrane transporter activity"/>
    <property type="evidence" value="ECO:0007669"/>
    <property type="project" value="InterPro"/>
</dbReference>
<feature type="transmembrane region" description="Helical" evidence="7">
    <location>
        <begin position="21"/>
        <end position="46"/>
    </location>
</feature>
<dbReference type="AlphaFoldDB" id="A0A832PQX6"/>
<dbReference type="SUPFAM" id="SSF103473">
    <property type="entry name" value="MFS general substrate transporter"/>
    <property type="match status" value="1"/>
</dbReference>
<dbReference type="PANTHER" id="PTHR23511:SF34">
    <property type="entry name" value="SYNAPTIC VESICLE GLYCOPROTEIN 2"/>
    <property type="match status" value="1"/>
</dbReference>
<reference evidence="9 10" key="1">
    <citation type="journal article" date="2020" name="Biotechnol. Biofuels">
        <title>New insights from the biogas microbiome by comprehensive genome-resolved metagenomics of nearly 1600 species originating from multiple anaerobic digesters.</title>
        <authorList>
            <person name="Campanaro S."/>
            <person name="Treu L."/>
            <person name="Rodriguez-R L.M."/>
            <person name="Kovalovszki A."/>
            <person name="Ziels R.M."/>
            <person name="Maus I."/>
            <person name="Zhu X."/>
            <person name="Kougias P.G."/>
            <person name="Basile A."/>
            <person name="Luo G."/>
            <person name="Schluter A."/>
            <person name="Konstantinidis K.T."/>
            <person name="Angelidaki I."/>
        </authorList>
    </citation>
    <scope>NUCLEOTIDE SEQUENCE [LARGE SCALE GENOMIC DNA]</scope>
    <source>
        <strain evidence="9">AS04akNAM_125</strain>
    </source>
</reference>
<evidence type="ECO:0000313" key="10">
    <source>
        <dbReference type="Proteomes" id="UP000580830"/>
    </source>
</evidence>
<evidence type="ECO:0000256" key="5">
    <source>
        <dbReference type="ARBA" id="ARBA00022989"/>
    </source>
</evidence>
<dbReference type="EMBL" id="DULP01000232">
    <property type="protein sequence ID" value="HHW35307.1"/>
    <property type="molecule type" value="Genomic_DNA"/>
</dbReference>
<sequence>MNITVDDALSEAGAGRFQRRLMAIFGLVWAADAMQVVAVGFAAPSIAASFGLDMRTALHSGTLFFLGMFLGAALFGRLADR</sequence>
<evidence type="ECO:0000256" key="2">
    <source>
        <dbReference type="ARBA" id="ARBA00010992"/>
    </source>
</evidence>
<dbReference type="InterPro" id="IPR036259">
    <property type="entry name" value="MFS_trans_sf"/>
</dbReference>
<dbReference type="Gene3D" id="1.20.1250.20">
    <property type="entry name" value="MFS general substrate transporter like domains"/>
    <property type="match status" value="1"/>
</dbReference>
<name>A0A832PQX6_9RHOB</name>
<protein>
    <submittedName>
        <fullName evidence="9">MFS transporter</fullName>
    </submittedName>
</protein>
<dbReference type="Proteomes" id="UP000580830">
    <property type="component" value="Unassembled WGS sequence"/>
</dbReference>
<evidence type="ECO:0000259" key="8">
    <source>
        <dbReference type="PROSITE" id="PS50850"/>
    </source>
</evidence>
<comment type="caution">
    <text evidence="9">The sequence shown here is derived from an EMBL/GenBank/DDBJ whole genome shotgun (WGS) entry which is preliminary data.</text>
</comment>
<accession>A0A832PQX6</accession>
<comment type="subcellular location">
    <subcellularLocation>
        <location evidence="1">Membrane</location>
        <topology evidence="1">Multi-pass membrane protein</topology>
    </subcellularLocation>
</comment>
<feature type="domain" description="Major facilitator superfamily (MFS) profile" evidence="8">
    <location>
        <begin position="21"/>
        <end position="81"/>
    </location>
</feature>
<organism evidence="9 10">
    <name type="scientific">Paracoccus solventivorans</name>
    <dbReference type="NCBI Taxonomy" id="53463"/>
    <lineage>
        <taxon>Bacteria</taxon>
        <taxon>Pseudomonadati</taxon>
        <taxon>Pseudomonadota</taxon>
        <taxon>Alphaproteobacteria</taxon>
        <taxon>Rhodobacterales</taxon>
        <taxon>Paracoccaceae</taxon>
        <taxon>Paracoccus</taxon>
    </lineage>
</organism>
<evidence type="ECO:0000256" key="6">
    <source>
        <dbReference type="ARBA" id="ARBA00023136"/>
    </source>
</evidence>
<evidence type="ECO:0000256" key="4">
    <source>
        <dbReference type="ARBA" id="ARBA00022692"/>
    </source>
</evidence>
<evidence type="ECO:0000256" key="7">
    <source>
        <dbReference type="SAM" id="Phobius"/>
    </source>
</evidence>